<sequence>MDLTETPCPRPATRRLKRRRPTSPDPDSSSLPTPSTTGLKTSRPRRPLTSLSILPKRRKIPTNLVQRSSLDPRPTSQQPRSSIGTQNDTSIIRNTSPEGPRSSIGGQDDTSILIQNRRMSLRSHTIPISPLPSRQDTNSSILHADISAMDSTSSTILPTSSPNTSSQSISTSRPPVPPLKKRRISELVRRAAATAAPKATTSTTTNISKPRSSATKTTTTKPTKAIDKKKLPLKPKPAIEIKKRPVSTTTISRPALKSISRGMNPPSRPLPPNGPKKQPSTLNRLRLQKPKSLSDSESFRKPLNPSKKPARKSASSYPPLSSTDQSLKPELYAPTTWLSTQETLLTQILDSILVEGTTRPTKPLETIRKELLALYNTDAYCLLQDRLKASILHGVLKPSEEHLSQNLKLSEDLGARDKFTKLFLETYNPSVLRLTMEVVAGRLLSTSSTTPNDTDLRKFFETFFVDITDQNEEDGDSQWESYGANAHGSLRVWTESEISGDKAWTLRRTILRTLVLVRLIDDAKTSGIFGDLVFKKSSEMKSSEGVLVALGKMVSPSLGNVARAVKGCGYLLKVSQNPEEEYEYTIDNLKVDLRDGIRLAKVVELVLKEKVEGILMSSKSKGEKMVNVEKVLSVLYRNGIVPLGTVRSKDVVDGHREVTLSLLWAVLVEKGVKYLVDFEEVEREVGRVKRQYKIVEVEEEGGGEEEGLGKLEMWVRTIAARRKADVEKGVGGAMKSAVIEAVLEEYEPLIDGDTTTATEASKEKEGRLQQRLKRFGCSDAFMNIFTPTGKPVNARFVLATLAFLASRVLSSTKATRSVVKLQRWWKAVEFRRNLSSRIGELLQEAKEHETVIEEFKRRWAAKRIQRAWRSAVERKVEELVGIVVGIQALSRGCLVRRKVDCRFRPEGKKVEKTEKREDENEDPYKLKKEKKGRRRRIKHVEAFEEDGGGDADVDIWQELAGE</sequence>
<dbReference type="PROSITE" id="PS50021">
    <property type="entry name" value="CH"/>
    <property type="match status" value="1"/>
</dbReference>
<dbReference type="GO" id="GO:0005516">
    <property type="term" value="F:calmodulin binding"/>
    <property type="evidence" value="ECO:0007669"/>
    <property type="project" value="UniProtKB-KW"/>
</dbReference>
<comment type="subcellular location">
    <subcellularLocation>
        <location evidence="1">Cytoplasm</location>
    </subcellularLocation>
</comment>
<evidence type="ECO:0000256" key="2">
    <source>
        <dbReference type="ARBA" id="ARBA00022490"/>
    </source>
</evidence>
<dbReference type="GeneID" id="93585509"/>
<feature type="compositionally biased region" description="Low complexity" evidence="4">
    <location>
        <begin position="191"/>
        <end position="205"/>
    </location>
</feature>
<keyword evidence="2" id="KW-0963">Cytoplasm</keyword>
<evidence type="ECO:0000256" key="1">
    <source>
        <dbReference type="ARBA" id="ARBA00004496"/>
    </source>
</evidence>
<dbReference type="InterPro" id="IPR001715">
    <property type="entry name" value="CH_dom"/>
</dbReference>
<dbReference type="InterPro" id="IPR036872">
    <property type="entry name" value="CH_dom_sf"/>
</dbReference>
<dbReference type="SUPFAM" id="SSF47576">
    <property type="entry name" value="Calponin-homology domain, CH-domain"/>
    <property type="match status" value="1"/>
</dbReference>
<dbReference type="GO" id="GO:0000922">
    <property type="term" value="C:spindle pole"/>
    <property type="evidence" value="ECO:0007669"/>
    <property type="project" value="TreeGrafter"/>
</dbReference>
<reference evidence="6 7" key="1">
    <citation type="submission" date="2019-01" db="EMBL/GenBank/DDBJ databases">
        <title>Intercellular communication is required for trap formation in the nematode-trapping fungus Duddingtonia flagrans.</title>
        <authorList>
            <person name="Youssar L."/>
            <person name="Wernet V."/>
            <person name="Hensel N."/>
            <person name="Hildebrandt H.-G."/>
            <person name="Fischer R."/>
        </authorList>
    </citation>
    <scope>NUCLEOTIDE SEQUENCE [LARGE SCALE GENOMIC DNA]</scope>
    <source>
        <strain evidence="6 7">CBS H-5679</strain>
    </source>
</reference>
<evidence type="ECO:0000256" key="3">
    <source>
        <dbReference type="ARBA" id="ARBA00022860"/>
    </source>
</evidence>
<feature type="compositionally biased region" description="Polar residues" evidence="4">
    <location>
        <begin position="63"/>
        <end position="97"/>
    </location>
</feature>
<feature type="domain" description="Calponin-homology (CH)" evidence="5">
    <location>
        <begin position="558"/>
        <end position="671"/>
    </location>
</feature>
<dbReference type="GO" id="GO:0005737">
    <property type="term" value="C:cytoplasm"/>
    <property type="evidence" value="ECO:0007669"/>
    <property type="project" value="UniProtKB-SubCell"/>
</dbReference>
<feature type="compositionally biased region" description="Basic residues" evidence="4">
    <location>
        <begin position="927"/>
        <end position="938"/>
    </location>
</feature>
<dbReference type="VEuPathDB" id="FungiDB:DFL_003198"/>
<dbReference type="PANTHER" id="PTHR22706">
    <property type="entry name" value="ASSEMBLY FACTOR FOR SPINDLE MICROTUBULES"/>
    <property type="match status" value="1"/>
</dbReference>
<dbReference type="RefSeq" id="XP_067490405.1">
    <property type="nucleotide sequence ID" value="XM_067632101.1"/>
</dbReference>
<protein>
    <recommendedName>
        <fullName evidence="5">Calponin-homology (CH) domain-containing protein</fullName>
    </recommendedName>
</protein>
<evidence type="ECO:0000313" key="6">
    <source>
        <dbReference type="EMBL" id="RVD84861.1"/>
    </source>
</evidence>
<keyword evidence="7" id="KW-1185">Reference proteome</keyword>
<dbReference type="EMBL" id="SAEB01000006">
    <property type="protein sequence ID" value="RVD84861.1"/>
    <property type="molecule type" value="Genomic_DNA"/>
</dbReference>
<dbReference type="GO" id="GO:0007051">
    <property type="term" value="P:spindle organization"/>
    <property type="evidence" value="ECO:0007669"/>
    <property type="project" value="TreeGrafter"/>
</dbReference>
<dbReference type="GO" id="GO:0000278">
    <property type="term" value="P:mitotic cell cycle"/>
    <property type="evidence" value="ECO:0007669"/>
    <property type="project" value="TreeGrafter"/>
</dbReference>
<feature type="region of interest" description="Disordered" evidence="4">
    <location>
        <begin position="1"/>
        <end position="108"/>
    </location>
</feature>
<dbReference type="OrthoDB" id="76388at2759"/>
<proteinExistence type="predicted"/>
<dbReference type="Proteomes" id="UP000283090">
    <property type="component" value="Unassembled WGS sequence"/>
</dbReference>
<feature type="compositionally biased region" description="Low complexity" evidence="4">
    <location>
        <begin position="152"/>
        <end position="173"/>
    </location>
</feature>
<dbReference type="Gene3D" id="1.10.418.10">
    <property type="entry name" value="Calponin-like domain"/>
    <property type="match status" value="1"/>
</dbReference>
<organism evidence="6 7">
    <name type="scientific">Arthrobotrys flagrans</name>
    <name type="common">Nematode-trapping fungus</name>
    <name type="synonym">Trichothecium flagrans</name>
    <dbReference type="NCBI Taxonomy" id="97331"/>
    <lineage>
        <taxon>Eukaryota</taxon>
        <taxon>Fungi</taxon>
        <taxon>Dikarya</taxon>
        <taxon>Ascomycota</taxon>
        <taxon>Pezizomycotina</taxon>
        <taxon>Orbiliomycetes</taxon>
        <taxon>Orbiliales</taxon>
        <taxon>Orbiliaceae</taxon>
        <taxon>Arthrobotrys</taxon>
    </lineage>
</organism>
<comment type="caution">
    <text evidence="6">The sequence shown here is derived from an EMBL/GenBank/DDBJ whole genome shotgun (WGS) entry which is preliminary data.</text>
</comment>
<dbReference type="InterPro" id="IPR051185">
    <property type="entry name" value="ASPM"/>
</dbReference>
<dbReference type="PANTHER" id="PTHR22706:SF1">
    <property type="entry name" value="ASSEMBLY FACTOR FOR SPINDLE MICROTUBULES"/>
    <property type="match status" value="1"/>
</dbReference>
<feature type="region of interest" description="Disordered" evidence="4">
    <location>
        <begin position="909"/>
        <end position="941"/>
    </location>
</feature>
<feature type="compositionally biased region" description="Basic residues" evidence="4">
    <location>
        <begin position="12"/>
        <end position="21"/>
    </location>
</feature>
<evidence type="ECO:0000313" key="7">
    <source>
        <dbReference type="Proteomes" id="UP000283090"/>
    </source>
</evidence>
<gene>
    <name evidence="6" type="ORF">DFL_003198</name>
</gene>
<feature type="compositionally biased region" description="Low complexity" evidence="4">
    <location>
        <begin position="25"/>
        <end position="41"/>
    </location>
</feature>
<dbReference type="GO" id="GO:0051295">
    <property type="term" value="P:establishment of meiotic spindle localization"/>
    <property type="evidence" value="ECO:0007669"/>
    <property type="project" value="TreeGrafter"/>
</dbReference>
<evidence type="ECO:0000256" key="4">
    <source>
        <dbReference type="SAM" id="MobiDB-lite"/>
    </source>
</evidence>
<evidence type="ECO:0000259" key="5">
    <source>
        <dbReference type="PROSITE" id="PS50021"/>
    </source>
</evidence>
<feature type="compositionally biased region" description="Basic and acidic residues" evidence="4">
    <location>
        <begin position="909"/>
        <end position="926"/>
    </location>
</feature>
<accession>A0A437A0R9</accession>
<feature type="region of interest" description="Disordered" evidence="4">
    <location>
        <begin position="152"/>
        <end position="327"/>
    </location>
</feature>
<keyword evidence="3" id="KW-0112">Calmodulin-binding</keyword>
<dbReference type="PROSITE" id="PS50096">
    <property type="entry name" value="IQ"/>
    <property type="match status" value="1"/>
</dbReference>
<dbReference type="AlphaFoldDB" id="A0A437A0R9"/>
<name>A0A437A0R9_ARTFL</name>
<dbReference type="STRING" id="97331.A0A437A0R9"/>